<dbReference type="AlphaFoldDB" id="A0A0A8US96"/>
<evidence type="ECO:0000313" key="1">
    <source>
        <dbReference type="EMBL" id="CEK11593.1"/>
    </source>
</evidence>
<dbReference type="HOGENOM" id="CLU_3044856_0_0_6"/>
<gene>
    <name evidence="1" type="ORF">LHA_2588</name>
</gene>
<protein>
    <recommendedName>
        <fullName evidence="3">Transposase</fullName>
    </recommendedName>
</protein>
<dbReference type="Proteomes" id="UP000032803">
    <property type="component" value="Chromosome I"/>
</dbReference>
<dbReference type="EMBL" id="LN681225">
    <property type="protein sequence ID" value="CEK11593.1"/>
    <property type="molecule type" value="Genomic_DNA"/>
</dbReference>
<keyword evidence="2" id="KW-1185">Reference proteome</keyword>
<evidence type="ECO:0000313" key="2">
    <source>
        <dbReference type="Proteomes" id="UP000032803"/>
    </source>
</evidence>
<proteinExistence type="predicted"/>
<name>A0A0A8US96_LEGHA</name>
<reference evidence="2" key="1">
    <citation type="submission" date="2014-09" db="EMBL/GenBank/DDBJ databases">
        <authorList>
            <person name="Gomez-Valero L."/>
        </authorList>
    </citation>
    <scope>NUCLEOTIDE SEQUENCE [LARGE SCALE GENOMIC DNA]</scope>
    <source>
        <strain evidence="2">ATCC35250</strain>
    </source>
</reference>
<sequence>MNCDFLERHTQYQVLDFFHANEYLAEASHAMQPIHTSLRKIFARFSLPPIKTRV</sequence>
<organism evidence="1 2">
    <name type="scientific">Legionella hackeliae</name>
    <dbReference type="NCBI Taxonomy" id="449"/>
    <lineage>
        <taxon>Bacteria</taxon>
        <taxon>Pseudomonadati</taxon>
        <taxon>Pseudomonadota</taxon>
        <taxon>Gammaproteobacteria</taxon>
        <taxon>Legionellales</taxon>
        <taxon>Legionellaceae</taxon>
        <taxon>Legionella</taxon>
    </lineage>
</organism>
<dbReference type="KEGG" id="lha:LHA_2588"/>
<accession>A0A0A8US96</accession>
<evidence type="ECO:0008006" key="3">
    <source>
        <dbReference type="Google" id="ProtNLM"/>
    </source>
</evidence>
<dbReference type="STRING" id="449.LHA_2588"/>